<proteinExistence type="inferred from homology"/>
<dbReference type="GO" id="GO:0005783">
    <property type="term" value="C:endoplasmic reticulum"/>
    <property type="evidence" value="ECO:0007669"/>
    <property type="project" value="TreeGrafter"/>
</dbReference>
<reference evidence="3 4" key="1">
    <citation type="submission" date="2015-09" db="EMBL/GenBank/DDBJ databases">
        <title>Host preference determinants of Valsa canker pathogens revealed by comparative genomics.</title>
        <authorList>
            <person name="Yin Z."/>
            <person name="Huang L."/>
        </authorList>
    </citation>
    <scope>NUCLEOTIDE SEQUENCE [LARGE SCALE GENOMIC DNA]</scope>
    <source>
        <strain evidence="3 4">03-1</strain>
    </source>
</reference>
<dbReference type="InterPro" id="IPR002347">
    <property type="entry name" value="SDR_fam"/>
</dbReference>
<organism evidence="3 4">
    <name type="scientific">Cytospora schulzeri</name>
    <dbReference type="NCBI Taxonomy" id="448051"/>
    <lineage>
        <taxon>Eukaryota</taxon>
        <taxon>Fungi</taxon>
        <taxon>Dikarya</taxon>
        <taxon>Ascomycota</taxon>
        <taxon>Pezizomycotina</taxon>
        <taxon>Sordariomycetes</taxon>
        <taxon>Sordariomycetidae</taxon>
        <taxon>Diaporthales</taxon>
        <taxon>Cytosporaceae</taxon>
        <taxon>Cytospora</taxon>
    </lineage>
</organism>
<dbReference type="STRING" id="356882.A0A423WG78"/>
<keyword evidence="2" id="KW-0560">Oxidoreductase</keyword>
<accession>A0A423WG78</accession>
<protein>
    <submittedName>
        <fullName evidence="3">Uncharacterized protein</fullName>
    </submittedName>
</protein>
<dbReference type="GO" id="GO:0005811">
    <property type="term" value="C:lipid droplet"/>
    <property type="evidence" value="ECO:0007669"/>
    <property type="project" value="TreeGrafter"/>
</dbReference>
<dbReference type="PANTHER" id="PTHR44169:SF6">
    <property type="entry name" value="NADPH-DEPENDENT 1-ACYLDIHYDROXYACETONE PHOSPHATE REDUCTASE"/>
    <property type="match status" value="1"/>
</dbReference>
<dbReference type="InterPro" id="IPR036291">
    <property type="entry name" value="NAD(P)-bd_dom_sf"/>
</dbReference>
<dbReference type="Proteomes" id="UP000283895">
    <property type="component" value="Unassembled WGS sequence"/>
</dbReference>
<dbReference type="GO" id="GO:0019433">
    <property type="term" value="P:triglyceride catabolic process"/>
    <property type="evidence" value="ECO:0007669"/>
    <property type="project" value="TreeGrafter"/>
</dbReference>
<dbReference type="EMBL" id="LKEA01000017">
    <property type="protein sequence ID" value="ROW02396.1"/>
    <property type="molecule type" value="Genomic_DNA"/>
</dbReference>
<comment type="caution">
    <text evidence="3">The sequence shown here is derived from an EMBL/GenBank/DDBJ whole genome shotgun (WGS) entry which is preliminary data.</text>
</comment>
<dbReference type="GO" id="GO:0006654">
    <property type="term" value="P:phosphatidic acid biosynthetic process"/>
    <property type="evidence" value="ECO:0007669"/>
    <property type="project" value="TreeGrafter"/>
</dbReference>
<keyword evidence="4" id="KW-1185">Reference proteome</keyword>
<evidence type="ECO:0000313" key="3">
    <source>
        <dbReference type="EMBL" id="ROW02396.1"/>
    </source>
</evidence>
<dbReference type="Pfam" id="PF00106">
    <property type="entry name" value="adh_short"/>
    <property type="match status" value="1"/>
</dbReference>
<comment type="similarity">
    <text evidence="1">Belongs to the short-chain dehydrogenases/reductases (SDR) family.</text>
</comment>
<evidence type="ECO:0000256" key="2">
    <source>
        <dbReference type="ARBA" id="ARBA00023002"/>
    </source>
</evidence>
<dbReference type="GO" id="GO:0000140">
    <property type="term" value="F:acylglycerone-phosphate reductase (NADP+) activity"/>
    <property type="evidence" value="ECO:0007669"/>
    <property type="project" value="TreeGrafter"/>
</dbReference>
<dbReference type="AlphaFoldDB" id="A0A423WG78"/>
<evidence type="ECO:0000313" key="4">
    <source>
        <dbReference type="Proteomes" id="UP000283895"/>
    </source>
</evidence>
<dbReference type="GO" id="GO:0004806">
    <property type="term" value="F:triacylglycerol lipase activity"/>
    <property type="evidence" value="ECO:0007669"/>
    <property type="project" value="TreeGrafter"/>
</dbReference>
<dbReference type="PRINTS" id="PR00081">
    <property type="entry name" value="GDHRDH"/>
</dbReference>
<name>A0A423WG78_9PEZI</name>
<sequence length="226" mass="25080">MSRLERLADVRVLQLDVTNGADIKDAVNAVSEETPGGSLLYLINCAARNHFMPLLDEDIESAKKIHETNVWGPLAVTQAFAPLLIKAKGTIVFNTSVSGHLNVPYQDTYAASKMSEEIMAETLRLELAPFQVKVLSVVSGGLKTMVQTHFDDWKLPKSSKYAQVEETIHERARGQEGAPRMEPEEYADRVVSEIIKGRTGRFWYGTSDAGVQMKTGLDVLSKEKRD</sequence>
<dbReference type="OrthoDB" id="2102561at2759"/>
<evidence type="ECO:0000256" key="1">
    <source>
        <dbReference type="ARBA" id="ARBA00006484"/>
    </source>
</evidence>
<dbReference type="SUPFAM" id="SSF51735">
    <property type="entry name" value="NAD(P)-binding Rossmann-fold domains"/>
    <property type="match status" value="1"/>
</dbReference>
<dbReference type="Gene3D" id="3.40.50.720">
    <property type="entry name" value="NAD(P)-binding Rossmann-like Domain"/>
    <property type="match status" value="1"/>
</dbReference>
<dbReference type="PANTHER" id="PTHR44169">
    <property type="entry name" value="NADPH-DEPENDENT 1-ACYLDIHYDROXYACETONE PHOSPHATE REDUCTASE"/>
    <property type="match status" value="1"/>
</dbReference>
<gene>
    <name evidence="3" type="ORF">VMCG_06090</name>
</gene>